<dbReference type="OrthoDB" id="7876832at2"/>
<dbReference type="EMBL" id="AMGO01000021">
    <property type="protein sequence ID" value="EKE44606.1"/>
    <property type="molecule type" value="Genomic_DNA"/>
</dbReference>
<reference evidence="2 3" key="1">
    <citation type="journal article" date="2012" name="J. Bacteriol.">
        <title>Draft Genome Sequence of Oceaniovalibus guishaninsula JLT2003T.</title>
        <authorList>
            <person name="Tang K."/>
            <person name="Liu K."/>
            <person name="Jiao N."/>
        </authorList>
    </citation>
    <scope>NUCLEOTIDE SEQUENCE [LARGE SCALE GENOMIC DNA]</scope>
    <source>
        <strain evidence="2 3">JLT2003</strain>
    </source>
</reference>
<keyword evidence="1" id="KW-0472">Membrane</keyword>
<evidence type="ECO:0000313" key="3">
    <source>
        <dbReference type="Proteomes" id="UP000006765"/>
    </source>
</evidence>
<accession>K2GPM3</accession>
<feature type="transmembrane region" description="Helical" evidence="1">
    <location>
        <begin position="15"/>
        <end position="39"/>
    </location>
</feature>
<organism evidence="2 3">
    <name type="scientific">Oceaniovalibus guishaninsula JLT2003</name>
    <dbReference type="NCBI Taxonomy" id="1231392"/>
    <lineage>
        <taxon>Bacteria</taxon>
        <taxon>Pseudomonadati</taxon>
        <taxon>Pseudomonadota</taxon>
        <taxon>Alphaproteobacteria</taxon>
        <taxon>Rhodobacterales</taxon>
        <taxon>Roseobacteraceae</taxon>
        <taxon>Oceaniovalibus</taxon>
    </lineage>
</organism>
<dbReference type="STRING" id="1231392.OCGS_1444"/>
<proteinExistence type="predicted"/>
<comment type="caution">
    <text evidence="2">The sequence shown here is derived from an EMBL/GenBank/DDBJ whole genome shotgun (WGS) entry which is preliminary data.</text>
</comment>
<protein>
    <submittedName>
        <fullName evidence="2">Uncharacterized protein</fullName>
    </submittedName>
</protein>
<keyword evidence="1" id="KW-1133">Transmembrane helix</keyword>
<name>K2GPM3_9RHOB</name>
<evidence type="ECO:0000313" key="2">
    <source>
        <dbReference type="EMBL" id="EKE44606.1"/>
    </source>
</evidence>
<evidence type="ECO:0000256" key="1">
    <source>
        <dbReference type="SAM" id="Phobius"/>
    </source>
</evidence>
<dbReference type="RefSeq" id="WP_007426596.1">
    <property type="nucleotide sequence ID" value="NZ_AMGO01000021.1"/>
</dbReference>
<dbReference type="Proteomes" id="UP000006765">
    <property type="component" value="Unassembled WGS sequence"/>
</dbReference>
<keyword evidence="3" id="KW-1185">Reference proteome</keyword>
<keyword evidence="1" id="KW-0812">Transmembrane</keyword>
<sequence>MTEPRIPEKPGVPPVGVSIAIAVAFAAVPIAAVTVWLLYPPARHDPPSNLSAFPAPALEIEPVQAFQSYRERERVRLAGAEGRMPIEEAMALIAARGANAYSPLPDANDEDETP</sequence>
<dbReference type="AlphaFoldDB" id="K2GPM3"/>
<gene>
    <name evidence="2" type="ORF">OCGS_1444</name>
</gene>